<evidence type="ECO:0000313" key="11">
    <source>
        <dbReference type="Proteomes" id="UP000011960"/>
    </source>
</evidence>
<dbReference type="HAMAP" id="MF_00528">
    <property type="entry name" value="Maf"/>
    <property type="match status" value="1"/>
</dbReference>
<evidence type="ECO:0000256" key="4">
    <source>
        <dbReference type="ARBA" id="ARBA00022801"/>
    </source>
</evidence>
<dbReference type="eggNOG" id="COG0424">
    <property type="taxonomic scope" value="Bacteria"/>
</dbReference>
<dbReference type="InterPro" id="IPR029001">
    <property type="entry name" value="ITPase-like_fam"/>
</dbReference>
<protein>
    <recommendedName>
        <fullName evidence="9">dTTP/UTP pyrophosphatase</fullName>
        <shortName evidence="9">dTTPase/UTPase</shortName>
        <ecNumber evidence="9">3.6.1.9</ecNumber>
    </recommendedName>
    <alternativeName>
        <fullName evidence="9">Nucleoside triphosphate pyrophosphatase</fullName>
    </alternativeName>
    <alternativeName>
        <fullName evidence="9">Nucleotide pyrophosphatase</fullName>
        <shortName evidence="9">Nucleotide PPase</shortName>
    </alternativeName>
</protein>
<reference evidence="10 11" key="1">
    <citation type="journal article" date="2013" name="Genome Announc.">
        <title>Genome Sequence of Hydrothermal Arsenic-Respiring Bacterium Marinobacter santoriniensis NKSG1T.</title>
        <authorList>
            <person name="Handley K.M."/>
            <person name="Upton M."/>
            <person name="Beatson S.A."/>
            <person name="Hery M."/>
            <person name="Lloyd J.R."/>
        </authorList>
    </citation>
    <scope>NUCLEOTIDE SEQUENCE [LARGE SCALE GENOMIC DNA]</scope>
    <source>
        <strain evidence="10 11">NKSG1</strain>
    </source>
</reference>
<comment type="catalytic activity">
    <reaction evidence="9">
        <text>UTP + H2O = UMP + diphosphate + H(+)</text>
        <dbReference type="Rhea" id="RHEA:29395"/>
        <dbReference type="ChEBI" id="CHEBI:15377"/>
        <dbReference type="ChEBI" id="CHEBI:15378"/>
        <dbReference type="ChEBI" id="CHEBI:33019"/>
        <dbReference type="ChEBI" id="CHEBI:46398"/>
        <dbReference type="ChEBI" id="CHEBI:57865"/>
        <dbReference type="EC" id="3.6.1.9"/>
    </reaction>
</comment>
<dbReference type="FunFam" id="3.90.950.10:FF:000005">
    <property type="entry name" value="7-methyl-GTP pyrophosphatase"/>
    <property type="match status" value="1"/>
</dbReference>
<evidence type="ECO:0000256" key="2">
    <source>
        <dbReference type="ARBA" id="ARBA00004496"/>
    </source>
</evidence>
<dbReference type="STRING" id="1288826.MSNKSG1_09068"/>
<dbReference type="CDD" id="cd00555">
    <property type="entry name" value="Maf"/>
    <property type="match status" value="1"/>
</dbReference>
<dbReference type="SUPFAM" id="SSF52972">
    <property type="entry name" value="ITPase-like"/>
    <property type="match status" value="1"/>
</dbReference>
<dbReference type="PIRSF" id="PIRSF006305">
    <property type="entry name" value="Maf"/>
    <property type="match status" value="1"/>
</dbReference>
<sequence>MIVERFILASRSPRRAELLTQIGVSFETRPADVDETPRVNEAACHYVERLAQEKALVVARHSPGAWVIGSDTSVVLDGHILGKPRDRADACETLKRLSGQVHQVMTGVALANGSDCHSRLVTTDVRFRRLADEEIAAYVDSGEPMDKAGSYGIQGLGGIFVEELRGSYSAVVGLPLQETAALLADAGFPVWKNWPRSLESLK</sequence>
<keyword evidence="5 9" id="KW-0546">Nucleotide metabolism</keyword>
<comment type="subcellular location">
    <subcellularLocation>
        <location evidence="2 9">Cytoplasm</location>
    </subcellularLocation>
</comment>
<comment type="similarity">
    <text evidence="9">Belongs to the Maf family. YhdE subfamily.</text>
</comment>
<dbReference type="EC" id="3.6.1.9" evidence="9"/>
<dbReference type="Gene3D" id="3.90.950.10">
    <property type="match status" value="1"/>
</dbReference>
<dbReference type="GO" id="GO:0009117">
    <property type="term" value="P:nucleotide metabolic process"/>
    <property type="evidence" value="ECO:0007669"/>
    <property type="project" value="UniProtKB-KW"/>
</dbReference>
<evidence type="ECO:0000313" key="10">
    <source>
        <dbReference type="EMBL" id="EMP56011.1"/>
    </source>
</evidence>
<dbReference type="PANTHER" id="PTHR43213:SF5">
    <property type="entry name" value="BIFUNCTIONAL DTTP_UTP PYROPHOSPHATASE_METHYLTRANSFERASE PROTEIN-RELATED"/>
    <property type="match status" value="1"/>
</dbReference>
<comment type="cofactor">
    <cofactor evidence="1 9">
        <name>a divalent metal cation</name>
        <dbReference type="ChEBI" id="CHEBI:60240"/>
    </cofactor>
</comment>
<feature type="active site" description="Proton acceptor" evidence="9">
    <location>
        <position position="71"/>
    </location>
</feature>
<dbReference type="AlphaFoldDB" id="M7CQT7"/>
<comment type="caution">
    <text evidence="10">The sequence shown here is derived from an EMBL/GenBank/DDBJ whole genome shotgun (WGS) entry which is preliminary data.</text>
</comment>
<dbReference type="NCBIfam" id="TIGR00172">
    <property type="entry name" value="maf"/>
    <property type="match status" value="1"/>
</dbReference>
<gene>
    <name evidence="10" type="ORF">MSNKSG1_09068</name>
</gene>
<organism evidence="10 11">
    <name type="scientific">Marinobacter santoriniensis NKSG1</name>
    <dbReference type="NCBI Taxonomy" id="1288826"/>
    <lineage>
        <taxon>Bacteria</taxon>
        <taxon>Pseudomonadati</taxon>
        <taxon>Pseudomonadota</taxon>
        <taxon>Gammaproteobacteria</taxon>
        <taxon>Pseudomonadales</taxon>
        <taxon>Marinobacteraceae</taxon>
        <taxon>Marinobacter</taxon>
    </lineage>
</organism>
<evidence type="ECO:0000256" key="6">
    <source>
        <dbReference type="ARBA" id="ARBA00050213"/>
    </source>
</evidence>
<comment type="similarity">
    <text evidence="8">Belongs to the Maf family. YceF subfamily.</text>
</comment>
<dbReference type="GO" id="GO:0005737">
    <property type="term" value="C:cytoplasm"/>
    <property type="evidence" value="ECO:0007669"/>
    <property type="project" value="UniProtKB-SubCell"/>
</dbReference>
<feature type="site" description="Important for substrate specificity" evidence="9">
    <location>
        <position position="72"/>
    </location>
</feature>
<feature type="site" description="Important for substrate specificity" evidence="9">
    <location>
        <position position="14"/>
    </location>
</feature>
<dbReference type="Proteomes" id="UP000011960">
    <property type="component" value="Unassembled WGS sequence"/>
</dbReference>
<evidence type="ECO:0000256" key="5">
    <source>
        <dbReference type="ARBA" id="ARBA00023080"/>
    </source>
</evidence>
<keyword evidence="11" id="KW-1185">Reference proteome</keyword>
<dbReference type="PATRIC" id="fig|1288826.3.peg.1776"/>
<dbReference type="EMBL" id="APAT01000015">
    <property type="protein sequence ID" value="EMP56011.1"/>
    <property type="molecule type" value="Genomic_DNA"/>
</dbReference>
<keyword evidence="4 9" id="KW-0378">Hydrolase</keyword>
<comment type="function">
    <text evidence="9">Nucleoside triphosphate pyrophosphatase that hydrolyzes dTTP and UTP. May have a dual role in cell division arrest and in preventing the incorporation of modified nucleotides into cellular nucleic acids.</text>
</comment>
<comment type="function">
    <text evidence="7">Nucleoside triphosphate pyrophosphatase that hydrolyzes 7-methyl-GTP (m(7)GTP). May have a dual role in cell division arrest and in preventing the incorporation of modified nucleotides into cellular nucleic acids.</text>
</comment>
<dbReference type="InterPro" id="IPR003697">
    <property type="entry name" value="Maf-like"/>
</dbReference>
<evidence type="ECO:0000256" key="1">
    <source>
        <dbReference type="ARBA" id="ARBA00001968"/>
    </source>
</evidence>
<evidence type="ECO:0000256" key="3">
    <source>
        <dbReference type="ARBA" id="ARBA00022490"/>
    </source>
</evidence>
<dbReference type="GO" id="GO:0036218">
    <property type="term" value="F:dTTP diphosphatase activity"/>
    <property type="evidence" value="ECO:0007669"/>
    <property type="project" value="RHEA"/>
</dbReference>
<name>M7CQT7_9GAMM</name>
<comment type="catalytic activity">
    <reaction evidence="9">
        <text>dTTP + H2O = dTMP + diphosphate + H(+)</text>
        <dbReference type="Rhea" id="RHEA:28534"/>
        <dbReference type="ChEBI" id="CHEBI:15377"/>
        <dbReference type="ChEBI" id="CHEBI:15378"/>
        <dbReference type="ChEBI" id="CHEBI:33019"/>
        <dbReference type="ChEBI" id="CHEBI:37568"/>
        <dbReference type="ChEBI" id="CHEBI:63528"/>
        <dbReference type="EC" id="3.6.1.9"/>
    </reaction>
</comment>
<dbReference type="Pfam" id="PF02545">
    <property type="entry name" value="Maf"/>
    <property type="match status" value="1"/>
</dbReference>
<feature type="site" description="Important for substrate specificity" evidence="9">
    <location>
        <position position="154"/>
    </location>
</feature>
<evidence type="ECO:0000256" key="8">
    <source>
        <dbReference type="ARBA" id="ARBA00060749"/>
    </source>
</evidence>
<proteinExistence type="inferred from homology"/>
<evidence type="ECO:0000256" key="9">
    <source>
        <dbReference type="HAMAP-Rule" id="MF_00528"/>
    </source>
</evidence>
<dbReference type="PANTHER" id="PTHR43213">
    <property type="entry name" value="BIFUNCTIONAL DTTP/UTP PYROPHOSPHATASE/METHYLTRANSFERASE PROTEIN-RELATED"/>
    <property type="match status" value="1"/>
</dbReference>
<keyword evidence="3 9" id="KW-0963">Cytoplasm</keyword>
<accession>M7CQT7</accession>
<evidence type="ECO:0000256" key="7">
    <source>
        <dbReference type="ARBA" id="ARBA00053369"/>
    </source>
</evidence>
<comment type="caution">
    <text evidence="9">Lacks conserved residue(s) required for the propagation of feature annotation.</text>
</comment>
<comment type="catalytic activity">
    <reaction evidence="6">
        <text>N(7)-methyl-GTP + H2O = N(7)-methyl-GMP + diphosphate + H(+)</text>
        <dbReference type="Rhea" id="RHEA:58744"/>
        <dbReference type="ChEBI" id="CHEBI:15377"/>
        <dbReference type="ChEBI" id="CHEBI:15378"/>
        <dbReference type="ChEBI" id="CHEBI:33019"/>
        <dbReference type="ChEBI" id="CHEBI:58285"/>
        <dbReference type="ChEBI" id="CHEBI:87133"/>
    </reaction>
</comment>
<dbReference type="GO" id="GO:0036221">
    <property type="term" value="F:UTP diphosphatase activity"/>
    <property type="evidence" value="ECO:0007669"/>
    <property type="project" value="RHEA"/>
</dbReference>